<comment type="subcellular location">
    <subcellularLocation>
        <location evidence="1">Golgi apparatus membrane</location>
        <topology evidence="1">Peripheral membrane protein</topology>
        <orientation evidence="1">Cytoplasmic side</orientation>
    </subcellularLocation>
</comment>
<evidence type="ECO:0000256" key="1">
    <source>
        <dbReference type="ARBA" id="ARBA00004255"/>
    </source>
</evidence>
<evidence type="ECO:0000313" key="6">
    <source>
        <dbReference type="Proteomes" id="UP000595046"/>
    </source>
</evidence>
<evidence type="ECO:0000256" key="2">
    <source>
        <dbReference type="ARBA" id="ARBA00023034"/>
    </source>
</evidence>
<dbReference type="PANTHER" id="PTHR12704:SF2">
    <property type="entry name" value="GOLGI PHOSPHOPROTEIN 3 HOMOLOG SAURON"/>
    <property type="match status" value="1"/>
</dbReference>
<dbReference type="InterPro" id="IPR008628">
    <property type="entry name" value="GPP34-like"/>
</dbReference>
<dbReference type="Pfam" id="PF05719">
    <property type="entry name" value="GPP34"/>
    <property type="match status" value="1"/>
</dbReference>
<dbReference type="GO" id="GO:0043001">
    <property type="term" value="P:Golgi to plasma membrane protein transport"/>
    <property type="evidence" value="ECO:0007669"/>
    <property type="project" value="TreeGrafter"/>
</dbReference>
<protein>
    <submittedName>
        <fullName evidence="5">GPP34 family phosphoprotein</fullName>
    </submittedName>
</protein>
<proteinExistence type="predicted"/>
<dbReference type="GO" id="GO:0070273">
    <property type="term" value="F:phosphatidylinositol-4-phosphate binding"/>
    <property type="evidence" value="ECO:0007669"/>
    <property type="project" value="InterPro"/>
</dbReference>
<dbReference type="Gene3D" id="1.10.3630.10">
    <property type="entry name" value="yeast vps74-n-term truncation variant domain like"/>
    <property type="match status" value="1"/>
</dbReference>
<reference evidence="6" key="1">
    <citation type="submission" date="2020-02" db="EMBL/GenBank/DDBJ databases">
        <title>Streptomyces sp. ASO4wet.</title>
        <authorList>
            <person name="Risdian C."/>
            <person name="Landwehr W."/>
            <person name="Schupp P."/>
            <person name="Wink J."/>
        </authorList>
    </citation>
    <scope>NUCLEOTIDE SEQUENCE [LARGE SCALE GENOMIC DNA]</scope>
    <source>
        <strain evidence="6">ASO4wet</strain>
    </source>
</reference>
<dbReference type="Proteomes" id="UP000595046">
    <property type="component" value="Chromosome"/>
</dbReference>
<keyword evidence="6" id="KW-1185">Reference proteome</keyword>
<dbReference type="KEGG" id="sbat:G4Z16_12785"/>
<dbReference type="RefSeq" id="WP_197350904.1">
    <property type="nucleotide sequence ID" value="NZ_CP048882.1"/>
</dbReference>
<keyword evidence="2" id="KW-0333">Golgi apparatus</keyword>
<dbReference type="AlphaFoldDB" id="A0A7T1T641"/>
<gene>
    <name evidence="5" type="ORF">G4Z16_12785</name>
</gene>
<dbReference type="EMBL" id="CP048882">
    <property type="protein sequence ID" value="QPP07116.1"/>
    <property type="molecule type" value="Genomic_DNA"/>
</dbReference>
<dbReference type="GO" id="GO:0005829">
    <property type="term" value="C:cytosol"/>
    <property type="evidence" value="ECO:0007669"/>
    <property type="project" value="TreeGrafter"/>
</dbReference>
<name>A0A7T1T641_9ACTN</name>
<dbReference type="GO" id="GO:0006890">
    <property type="term" value="P:retrograde vesicle-mediated transport, Golgi to endoplasmic reticulum"/>
    <property type="evidence" value="ECO:0007669"/>
    <property type="project" value="TreeGrafter"/>
</dbReference>
<accession>A0A7T1T641</accession>
<dbReference type="PANTHER" id="PTHR12704">
    <property type="entry name" value="TRANS-GOLGI PROTEIN GMX33"/>
    <property type="match status" value="1"/>
</dbReference>
<keyword evidence="3" id="KW-0446">Lipid-binding</keyword>
<evidence type="ECO:0000256" key="4">
    <source>
        <dbReference type="ARBA" id="ARBA00023136"/>
    </source>
</evidence>
<keyword evidence="4" id="KW-0472">Membrane</keyword>
<dbReference type="GO" id="GO:0007030">
    <property type="term" value="P:Golgi organization"/>
    <property type="evidence" value="ECO:0007669"/>
    <property type="project" value="TreeGrafter"/>
</dbReference>
<sequence>MRNELLIVEDLMLLMMDDTSGVIAGEGTLYYTLGGAVLVELGLGGHVKVDGNDRGLTGLKVRAASGGPLPDPMLRSAHDKVARRVRGVQGLLAEIGTGLREPVLQRLVERGMLRRESRKWLGVFTATSMRLADTRHKKALVKKVRAVLVDDVEPDARTAALVGLLSASGTLTSLHRSIPWSGKVHERAKELEQDSWGAEAVNTAVMRTMAAISAGTAAAVTT</sequence>
<dbReference type="InterPro" id="IPR038261">
    <property type="entry name" value="GPP34-like_sf"/>
</dbReference>
<organism evidence="5 6">
    <name type="scientific">Streptomyces bathyalis</name>
    <dbReference type="NCBI Taxonomy" id="2710756"/>
    <lineage>
        <taxon>Bacteria</taxon>
        <taxon>Bacillati</taxon>
        <taxon>Actinomycetota</taxon>
        <taxon>Actinomycetes</taxon>
        <taxon>Kitasatosporales</taxon>
        <taxon>Streptomycetaceae</taxon>
        <taxon>Streptomyces</taxon>
    </lineage>
</organism>
<evidence type="ECO:0000313" key="5">
    <source>
        <dbReference type="EMBL" id="QPP07116.1"/>
    </source>
</evidence>
<evidence type="ECO:0000256" key="3">
    <source>
        <dbReference type="ARBA" id="ARBA00023121"/>
    </source>
</evidence>
<dbReference type="GO" id="GO:0048194">
    <property type="term" value="P:Golgi vesicle budding"/>
    <property type="evidence" value="ECO:0007669"/>
    <property type="project" value="TreeGrafter"/>
</dbReference>
<dbReference type="GO" id="GO:0012505">
    <property type="term" value="C:endomembrane system"/>
    <property type="evidence" value="ECO:0007669"/>
    <property type="project" value="UniProtKB-ARBA"/>
</dbReference>